<dbReference type="Pfam" id="PF01370">
    <property type="entry name" value="Epimerase"/>
    <property type="match status" value="1"/>
</dbReference>
<protein>
    <submittedName>
        <fullName evidence="3">UDP-N-acetylglucosamine 4-epimerase</fullName>
    </submittedName>
</protein>
<dbReference type="Gene3D" id="3.90.25.10">
    <property type="entry name" value="UDP-galactose 4-epimerase, domain 1"/>
    <property type="match status" value="1"/>
</dbReference>
<reference evidence="3 4" key="1">
    <citation type="journal article" date="2019" name="ISME J.">
        <title>Genome analyses of uncultured TG2/ZB3 bacteria in 'Margulisbacteria' specifically attached to ectosymbiotic spirochetes of protists in the termite gut.</title>
        <authorList>
            <person name="Utami Y.D."/>
            <person name="Kuwahara H."/>
            <person name="Igai K."/>
            <person name="Murakami T."/>
            <person name="Sugaya K."/>
            <person name="Morikawa T."/>
            <person name="Nagura Y."/>
            <person name="Yuki M."/>
            <person name="Deevong P."/>
            <person name="Inoue T."/>
            <person name="Kihara K."/>
            <person name="Lo N."/>
            <person name="Yamada A."/>
            <person name="Ohkuma M."/>
            <person name="Hongoh Y."/>
        </authorList>
    </citation>
    <scope>NUCLEOTIDE SEQUENCE [LARGE SCALE GENOMIC DNA]</scope>
    <source>
        <strain evidence="3">NkOx7-01</strain>
    </source>
</reference>
<dbReference type="PRINTS" id="PR01713">
    <property type="entry name" value="NUCEPIMERASE"/>
</dbReference>
<dbReference type="InterPro" id="IPR001509">
    <property type="entry name" value="Epimerase_deHydtase"/>
</dbReference>
<accession>A0A388TBC7</accession>
<evidence type="ECO:0000313" key="3">
    <source>
        <dbReference type="EMBL" id="GBR73681.1"/>
    </source>
</evidence>
<evidence type="ECO:0000256" key="1">
    <source>
        <dbReference type="ARBA" id="ARBA00007637"/>
    </source>
</evidence>
<dbReference type="InterPro" id="IPR036291">
    <property type="entry name" value="NAD(P)-bd_dom_sf"/>
</dbReference>
<name>A0A388TBC7_TERA1</name>
<organism evidence="3 4">
    <name type="scientific">Termititenax aidoneus</name>
    <dbReference type="NCBI Taxonomy" id="2218524"/>
    <lineage>
        <taxon>Bacteria</taxon>
        <taxon>Bacillati</taxon>
        <taxon>Candidatus Margulisiibacteriota</taxon>
        <taxon>Candidatus Termititenacia</taxon>
        <taxon>Candidatus Termititenacales</taxon>
        <taxon>Candidatus Termititenacaceae</taxon>
        <taxon>Candidatus Termititenax</taxon>
    </lineage>
</organism>
<dbReference type="CDD" id="cd05256">
    <property type="entry name" value="UDP_AE_SDR_e"/>
    <property type="match status" value="1"/>
</dbReference>
<sequence length="313" mass="33858">MAKFLVTGGAGFIGSNLVKALLASGDSVRVMDNLSTGRLSNIEPALGQIDFQQTDLADLDACRRAVDGVDYILHHGAIPSVPRSVDDPLKTNNANINGTLNLLVAARDAKIKRLIYAASSSAYGDSPVMPKTETMETRPKSPYATQKLAGEMYCQNFSALYGLETICLRYFNVFGPNQDPYSVYSAVIPLFIKATLQDQSPTIFGDGLTSRDFTYVDNNVQSNILACTAPSAAVGEVINIACGYEISLNQLVEKINQQLGKNIPPRHAAERAGDVKHSLADIRKAEKLLGYKPLVSFDAGLAKTIEFYQTADQ</sequence>
<dbReference type="PANTHER" id="PTHR43000">
    <property type="entry name" value="DTDP-D-GLUCOSE 4,6-DEHYDRATASE-RELATED"/>
    <property type="match status" value="1"/>
</dbReference>
<evidence type="ECO:0000313" key="4">
    <source>
        <dbReference type="Proteomes" id="UP000269352"/>
    </source>
</evidence>
<dbReference type="Gene3D" id="3.40.50.720">
    <property type="entry name" value="NAD(P)-binding Rossmann-like Domain"/>
    <property type="match status" value="1"/>
</dbReference>
<evidence type="ECO:0000259" key="2">
    <source>
        <dbReference type="Pfam" id="PF01370"/>
    </source>
</evidence>
<dbReference type="AlphaFoldDB" id="A0A388TBC7"/>
<feature type="domain" description="NAD-dependent epimerase/dehydratase" evidence="2">
    <location>
        <begin position="5"/>
        <end position="241"/>
    </location>
</feature>
<proteinExistence type="inferred from homology"/>
<comment type="caution">
    <text evidence="3">The sequence shown here is derived from an EMBL/GenBank/DDBJ whole genome shotgun (WGS) entry which is preliminary data.</text>
</comment>
<gene>
    <name evidence="3" type="primary">rbfB</name>
    <name evidence="3" type="ORF">NO1_1012</name>
</gene>
<keyword evidence="4" id="KW-1185">Reference proteome</keyword>
<comment type="similarity">
    <text evidence="1">Belongs to the NAD(P)-dependent epimerase/dehydratase family.</text>
</comment>
<dbReference type="Proteomes" id="UP000269352">
    <property type="component" value="Unassembled WGS sequence"/>
</dbReference>
<dbReference type="SUPFAM" id="SSF51735">
    <property type="entry name" value="NAD(P)-binding Rossmann-fold domains"/>
    <property type="match status" value="1"/>
</dbReference>
<dbReference type="EMBL" id="BGZN01000016">
    <property type="protein sequence ID" value="GBR73681.1"/>
    <property type="molecule type" value="Genomic_DNA"/>
</dbReference>